<feature type="region of interest" description="Disordered" evidence="1">
    <location>
        <begin position="171"/>
        <end position="224"/>
    </location>
</feature>
<accession>A0A7S0AA91</accession>
<dbReference type="InterPro" id="IPR036844">
    <property type="entry name" value="Hint_dom_sf"/>
</dbReference>
<evidence type="ECO:0008006" key="3">
    <source>
        <dbReference type="Google" id="ProtNLM"/>
    </source>
</evidence>
<dbReference type="AlphaFoldDB" id="A0A7S0AA91"/>
<proteinExistence type="predicted"/>
<gene>
    <name evidence="2" type="ORF">PBAH0796_LOCUS12538</name>
</gene>
<protein>
    <recommendedName>
        <fullName evidence="3">Hint domain-containing protein</fullName>
    </recommendedName>
</protein>
<feature type="compositionally biased region" description="Low complexity" evidence="1">
    <location>
        <begin position="209"/>
        <end position="221"/>
    </location>
</feature>
<name>A0A7S0AA91_9DINO</name>
<dbReference type="EMBL" id="HBEG01020790">
    <property type="protein sequence ID" value="CAD8357171.1"/>
    <property type="molecule type" value="Transcribed_RNA"/>
</dbReference>
<evidence type="ECO:0000256" key="1">
    <source>
        <dbReference type="SAM" id="MobiDB-lite"/>
    </source>
</evidence>
<reference evidence="2" key="1">
    <citation type="submission" date="2021-01" db="EMBL/GenBank/DDBJ databases">
        <authorList>
            <person name="Corre E."/>
            <person name="Pelletier E."/>
            <person name="Niang G."/>
            <person name="Scheremetjew M."/>
            <person name="Finn R."/>
            <person name="Kale V."/>
            <person name="Holt S."/>
            <person name="Cochrane G."/>
            <person name="Meng A."/>
            <person name="Brown T."/>
            <person name="Cohen L."/>
        </authorList>
    </citation>
    <scope>NUCLEOTIDE SEQUENCE</scope>
    <source>
        <strain evidence="2">Pbaha01</strain>
    </source>
</reference>
<dbReference type="CDD" id="cd00081">
    <property type="entry name" value="Hint"/>
    <property type="match status" value="1"/>
</dbReference>
<dbReference type="Gene3D" id="2.170.16.10">
    <property type="entry name" value="Hedgehog/Intein (Hint) domain"/>
    <property type="match status" value="1"/>
</dbReference>
<sequence>MVWIEGEPLPVAVASVRAGQRVLCYDRLGRGVRYSDILAVEVAASGAAQWVEVLLEDGTRLEMTADHPVHLAQQNHHGHFVACANELRPGTDGLFVLKVAPMAVKSVVPAESASPTRVALCVGQPDRHAILAAAPRRNGCDSMPQIQALAVGSSDTPHSWNRLVTRRTSLECGSEVSTSPRGGGSAPASLHGDANRLLNGDQMGLGRMSLSSSSDSSQKLKGSSEDDARVMVCTECKPEPACGDRCLGSRPAVRGEPMALSSVLQVRAAGLSSLGAARHAEGRCMPCVFQNHFQHGVRDKPCKEGIMCKRCHADHRKLQRVKDKTGWR</sequence>
<organism evidence="2">
    <name type="scientific">Pyrodinium bahamense</name>
    <dbReference type="NCBI Taxonomy" id="73915"/>
    <lineage>
        <taxon>Eukaryota</taxon>
        <taxon>Sar</taxon>
        <taxon>Alveolata</taxon>
        <taxon>Dinophyceae</taxon>
        <taxon>Gonyaulacales</taxon>
        <taxon>Pyrocystaceae</taxon>
        <taxon>Pyrodinium</taxon>
    </lineage>
</organism>
<evidence type="ECO:0000313" key="2">
    <source>
        <dbReference type="EMBL" id="CAD8357171.1"/>
    </source>
</evidence>
<dbReference type="SUPFAM" id="SSF51294">
    <property type="entry name" value="Hedgehog/intein (Hint) domain"/>
    <property type="match status" value="1"/>
</dbReference>